<keyword evidence="3" id="KW-0175">Coiled coil</keyword>
<accession>A0A8S3UM20</accession>
<dbReference type="PRINTS" id="PR00007">
    <property type="entry name" value="COMPLEMNTC1Q"/>
</dbReference>
<evidence type="ECO:0000259" key="5">
    <source>
        <dbReference type="PROSITE" id="PS50871"/>
    </source>
</evidence>
<feature type="coiled-coil region" evidence="3">
    <location>
        <begin position="108"/>
        <end position="135"/>
    </location>
</feature>
<dbReference type="InterPro" id="IPR050392">
    <property type="entry name" value="Collagen/C1q_domain"/>
</dbReference>
<dbReference type="Gene3D" id="2.60.120.40">
    <property type="match status" value="1"/>
</dbReference>
<dbReference type="SMART" id="SM00110">
    <property type="entry name" value="C1Q"/>
    <property type="match status" value="1"/>
</dbReference>
<dbReference type="AlphaFoldDB" id="A0A8S3UM20"/>
<evidence type="ECO:0000256" key="1">
    <source>
        <dbReference type="ARBA" id="ARBA00004613"/>
    </source>
</evidence>
<protein>
    <recommendedName>
        <fullName evidence="5">C1q domain-containing protein</fullName>
    </recommendedName>
</protein>
<reference evidence="6" key="1">
    <citation type="submission" date="2021-03" db="EMBL/GenBank/DDBJ databases">
        <authorList>
            <person name="Bekaert M."/>
        </authorList>
    </citation>
    <scope>NUCLEOTIDE SEQUENCE</scope>
</reference>
<dbReference type="PANTHER" id="PTHR15427:SF33">
    <property type="entry name" value="COLLAGEN IV NC1 DOMAIN-CONTAINING PROTEIN"/>
    <property type="match status" value="1"/>
</dbReference>
<dbReference type="PROSITE" id="PS50871">
    <property type="entry name" value="C1Q"/>
    <property type="match status" value="1"/>
</dbReference>
<keyword evidence="2" id="KW-0964">Secreted</keyword>
<dbReference type="GO" id="GO:0005581">
    <property type="term" value="C:collagen trimer"/>
    <property type="evidence" value="ECO:0007669"/>
    <property type="project" value="UniProtKB-KW"/>
</dbReference>
<feature type="chain" id="PRO_5035732804" description="C1q domain-containing protein" evidence="4">
    <location>
        <begin position="19"/>
        <end position="273"/>
    </location>
</feature>
<comment type="subcellular location">
    <subcellularLocation>
        <location evidence="1">Secreted</location>
    </subcellularLocation>
</comment>
<comment type="caution">
    <text evidence="6">The sequence shown here is derived from an EMBL/GenBank/DDBJ whole genome shotgun (WGS) entry which is preliminary data.</text>
</comment>
<evidence type="ECO:0000256" key="2">
    <source>
        <dbReference type="ARBA" id="ARBA00022525"/>
    </source>
</evidence>
<proteinExistence type="predicted"/>
<keyword evidence="7" id="KW-1185">Reference proteome</keyword>
<sequence>MFLGPCAGLLTLLNVVSTLQLDENSPCSGLGCRKTVSMPLLDQMKGNLKADFDVSEMNQLLKVYIDQEIRSGVEIGMKNSVDNMINSRMQQVQQEAASVIDKNMSRYISDFESKMTKLKQDNEKQLSEMKKLADTFNPFEKVCVFATLSSDKNDLPGDTVVIFDTVSLNEGDAYDGTTGTYTCPEDGLYYFSWTTVSNAGKDFTSVLVANDRKIAVNVVDSDSVTDYMTGTSNVIVRMMKGQKAWLAVNHGDGKHLDQQWGDSPCSMFSGFKL</sequence>
<feature type="signal peptide" evidence="4">
    <location>
        <begin position="1"/>
        <end position="18"/>
    </location>
</feature>
<organism evidence="6 7">
    <name type="scientific">Mytilus edulis</name>
    <name type="common">Blue mussel</name>
    <dbReference type="NCBI Taxonomy" id="6550"/>
    <lineage>
        <taxon>Eukaryota</taxon>
        <taxon>Metazoa</taxon>
        <taxon>Spiralia</taxon>
        <taxon>Lophotrochozoa</taxon>
        <taxon>Mollusca</taxon>
        <taxon>Bivalvia</taxon>
        <taxon>Autobranchia</taxon>
        <taxon>Pteriomorphia</taxon>
        <taxon>Mytilida</taxon>
        <taxon>Mytiloidea</taxon>
        <taxon>Mytilidae</taxon>
        <taxon>Mytilinae</taxon>
        <taxon>Mytilus</taxon>
    </lineage>
</organism>
<name>A0A8S3UM20_MYTED</name>
<evidence type="ECO:0000313" key="7">
    <source>
        <dbReference type="Proteomes" id="UP000683360"/>
    </source>
</evidence>
<evidence type="ECO:0000313" key="6">
    <source>
        <dbReference type="EMBL" id="CAG2246364.1"/>
    </source>
</evidence>
<dbReference type="Pfam" id="PF00386">
    <property type="entry name" value="C1q"/>
    <property type="match status" value="1"/>
</dbReference>
<dbReference type="PANTHER" id="PTHR15427">
    <property type="entry name" value="EMILIN ELASTIN MICROFIBRIL INTERFACE-LOCATED PROTEIN ELASTIN MICROFIBRIL INTERFACER"/>
    <property type="match status" value="1"/>
</dbReference>
<dbReference type="InterPro" id="IPR008983">
    <property type="entry name" value="Tumour_necrosis_fac-like_dom"/>
</dbReference>
<dbReference type="SUPFAM" id="SSF49842">
    <property type="entry name" value="TNF-like"/>
    <property type="match status" value="1"/>
</dbReference>
<keyword evidence="4" id="KW-0732">Signal</keyword>
<dbReference type="InterPro" id="IPR001073">
    <property type="entry name" value="C1q_dom"/>
</dbReference>
<dbReference type="Proteomes" id="UP000683360">
    <property type="component" value="Unassembled WGS sequence"/>
</dbReference>
<dbReference type="OrthoDB" id="6091441at2759"/>
<feature type="domain" description="C1q" evidence="5">
    <location>
        <begin position="137"/>
        <end position="273"/>
    </location>
</feature>
<evidence type="ECO:0000256" key="3">
    <source>
        <dbReference type="SAM" id="Coils"/>
    </source>
</evidence>
<evidence type="ECO:0000256" key="4">
    <source>
        <dbReference type="SAM" id="SignalP"/>
    </source>
</evidence>
<gene>
    <name evidence="6" type="ORF">MEDL_58338</name>
</gene>
<dbReference type="EMBL" id="CAJPWZ010002856">
    <property type="protein sequence ID" value="CAG2246364.1"/>
    <property type="molecule type" value="Genomic_DNA"/>
</dbReference>